<keyword evidence="1" id="KW-0812">Transmembrane</keyword>
<dbReference type="RefSeq" id="WP_007701953.1">
    <property type="nucleotide sequence ID" value="NZ_AOIQ01000017.1"/>
</dbReference>
<keyword evidence="1" id="KW-0472">Membrane</keyword>
<proteinExistence type="predicted"/>
<feature type="transmembrane region" description="Helical" evidence="1">
    <location>
        <begin position="7"/>
        <end position="25"/>
    </location>
</feature>
<evidence type="ECO:0000313" key="2">
    <source>
        <dbReference type="EMBL" id="ELZ09239.1"/>
    </source>
</evidence>
<evidence type="ECO:0000256" key="1">
    <source>
        <dbReference type="SAM" id="Phobius"/>
    </source>
</evidence>
<comment type="caution">
    <text evidence="2">The sequence shown here is derived from an EMBL/GenBank/DDBJ whole genome shotgun (WGS) entry which is preliminary data.</text>
</comment>
<dbReference type="EMBL" id="AOIQ01000017">
    <property type="protein sequence ID" value="ELZ09239.1"/>
    <property type="molecule type" value="Genomic_DNA"/>
</dbReference>
<feature type="transmembrane region" description="Helical" evidence="1">
    <location>
        <begin position="93"/>
        <end position="117"/>
    </location>
</feature>
<keyword evidence="3" id="KW-1185">Reference proteome</keyword>
<dbReference type="AlphaFoldDB" id="M0BHV7"/>
<name>M0BHV7_9EURY</name>
<organism evidence="2 3">
    <name type="scientific">Halovivax asiaticus JCM 14624</name>
    <dbReference type="NCBI Taxonomy" id="1227490"/>
    <lineage>
        <taxon>Archaea</taxon>
        <taxon>Methanobacteriati</taxon>
        <taxon>Methanobacteriota</taxon>
        <taxon>Stenosarchaea group</taxon>
        <taxon>Halobacteria</taxon>
        <taxon>Halobacteriales</taxon>
        <taxon>Natrialbaceae</taxon>
        <taxon>Halovivax</taxon>
    </lineage>
</organism>
<gene>
    <name evidence="2" type="ORF">C479_10475</name>
</gene>
<reference evidence="2 3" key="1">
    <citation type="journal article" date="2014" name="PLoS Genet.">
        <title>Phylogenetically driven sequencing of extremely halophilic archaea reveals strategies for static and dynamic osmo-response.</title>
        <authorList>
            <person name="Becker E.A."/>
            <person name="Seitzer P.M."/>
            <person name="Tritt A."/>
            <person name="Larsen D."/>
            <person name="Krusor M."/>
            <person name="Yao A.I."/>
            <person name="Wu D."/>
            <person name="Madern D."/>
            <person name="Eisen J.A."/>
            <person name="Darling A.E."/>
            <person name="Facciotti M.T."/>
        </authorList>
    </citation>
    <scope>NUCLEOTIDE SEQUENCE [LARGE SCALE GENOMIC DNA]</scope>
    <source>
        <strain evidence="2 3">JCM 14624</strain>
    </source>
</reference>
<accession>M0BHV7</accession>
<sequence>MDRSTRDTLVSIFVGGGVGAGLYWIAGYESLALVTGLCWACGLKLTLHVGHRYPAFATGESWTDKRWTGLSVGAVTGAALVGVSPLLPLSNDLRFGLGALVLGAGLVAYPAGSLAVLERVDGATDSASMNSGTPSPSDTE</sequence>
<dbReference type="OrthoDB" id="351349at2157"/>
<feature type="transmembrane region" description="Helical" evidence="1">
    <location>
        <begin position="67"/>
        <end position="87"/>
    </location>
</feature>
<evidence type="ECO:0000313" key="3">
    <source>
        <dbReference type="Proteomes" id="UP000011560"/>
    </source>
</evidence>
<protein>
    <submittedName>
        <fullName evidence="2">Sterol desaturase family protein</fullName>
    </submittedName>
</protein>
<keyword evidence="1" id="KW-1133">Transmembrane helix</keyword>
<dbReference type="Proteomes" id="UP000011560">
    <property type="component" value="Unassembled WGS sequence"/>
</dbReference>